<evidence type="ECO:0000313" key="1">
    <source>
        <dbReference type="EMBL" id="EFA84334.1"/>
    </source>
</evidence>
<organism evidence="1 2">
    <name type="scientific">Heterostelium pallidum (strain ATCC 26659 / Pp 5 / PN500)</name>
    <name type="common">Cellular slime mold</name>
    <name type="synonym">Polysphondylium pallidum</name>
    <dbReference type="NCBI Taxonomy" id="670386"/>
    <lineage>
        <taxon>Eukaryota</taxon>
        <taxon>Amoebozoa</taxon>
        <taxon>Evosea</taxon>
        <taxon>Eumycetozoa</taxon>
        <taxon>Dictyostelia</taxon>
        <taxon>Acytosteliales</taxon>
        <taxon>Acytosteliaceae</taxon>
        <taxon>Heterostelium</taxon>
    </lineage>
</organism>
<proteinExistence type="predicted"/>
<dbReference type="InParanoid" id="D3B4T6"/>
<dbReference type="AlphaFoldDB" id="D3B4T6"/>
<dbReference type="EMBL" id="ADBJ01000010">
    <property type="protein sequence ID" value="EFA84334.1"/>
    <property type="molecule type" value="Genomic_DNA"/>
</dbReference>
<name>D3B4T6_HETP5</name>
<protein>
    <submittedName>
        <fullName evidence="1">Uncharacterized protein</fullName>
    </submittedName>
</protein>
<gene>
    <name evidence="1" type="ORF">PPL_03412</name>
</gene>
<keyword evidence="2" id="KW-1185">Reference proteome</keyword>
<sequence>MDEISNINEERDRVQKKLIDDNPSNQFHRGHVEYKLPVLIITKILEYSWRISTSNHINTALAYEEALQLTLINKQFFGIVRKMFNNVALLVKSSRMAVLHNRLNSVWCPIKHIVKLHVGAPILEKLTNQQQSVHLTHMLSTVEKLYIHYETHVGSLTVTSLKNFGTIATRLRSITLFSVTIEPAHLDAICLMKSLRNINISIPFLPTADFLTTLCNNLPLLESIKLINFDVASIPKSCRSTIRKLSV</sequence>
<dbReference type="GeneID" id="31358933"/>
<dbReference type="RefSeq" id="XP_020436449.1">
    <property type="nucleotide sequence ID" value="XM_020574377.1"/>
</dbReference>
<accession>D3B4T6</accession>
<comment type="caution">
    <text evidence="1">The sequence shown here is derived from an EMBL/GenBank/DDBJ whole genome shotgun (WGS) entry which is preliminary data.</text>
</comment>
<reference evidence="1 2" key="1">
    <citation type="journal article" date="2011" name="Genome Res.">
        <title>Phylogeny-wide analysis of social amoeba genomes highlights ancient origins for complex intercellular communication.</title>
        <authorList>
            <person name="Heidel A.J."/>
            <person name="Lawal H.M."/>
            <person name="Felder M."/>
            <person name="Schilde C."/>
            <person name="Helps N.R."/>
            <person name="Tunggal B."/>
            <person name="Rivero F."/>
            <person name="John U."/>
            <person name="Schleicher M."/>
            <person name="Eichinger L."/>
            <person name="Platzer M."/>
            <person name="Noegel A.A."/>
            <person name="Schaap P."/>
            <person name="Gloeckner G."/>
        </authorList>
    </citation>
    <scope>NUCLEOTIDE SEQUENCE [LARGE SCALE GENOMIC DNA]</scope>
    <source>
        <strain evidence="2">ATCC 26659 / Pp 5 / PN500</strain>
    </source>
</reference>
<dbReference type="Proteomes" id="UP000001396">
    <property type="component" value="Unassembled WGS sequence"/>
</dbReference>
<evidence type="ECO:0000313" key="2">
    <source>
        <dbReference type="Proteomes" id="UP000001396"/>
    </source>
</evidence>